<dbReference type="EMBL" id="RCZP01000037">
    <property type="protein sequence ID" value="TPG47071.1"/>
    <property type="molecule type" value="Genomic_DNA"/>
</dbReference>
<sequence length="577" mass="64102">MGAFFWVDDRKADRLADPVGTMKRYFAEAGFPRGIEAATSGGLFVYYQKIGTDISSFLDLGGGDFAAALGTLIYQGAVGAPAVRSLLERSRSTSLDHELRACMGHFTLITNQGGQLCIRRDQNSSHEVYHDADVAAVSSSFLAIARSLKRPAVSGHEVLEYVFNGVTFGTGTPVRGVRRLDLGETLRLPGATVEKAVQALCPPPIQGSAADVAEGVFAALVERTRTVAGVFGTNVNQALSGGYDTRLLLALFRHVGVVPRLFVYGGKDSTDVRIATAIAKGEGIPLEHLDKSLPDLADKDQLAEVVKRNFILYDGFNHLGLFEHNAEHEMRLDRHRNGSLNLHGGGGEIFRNFFGLPDRRVSPAQVVSAFFSQFDPSVCREPRDVQRYREAMEGKIADLLGTKERFLSRYQVEALYPHFRCRSWFGRENSINGRYGYSLLPFYESLTTDLALRIPVRHKDFGNFQGRLIRMADARLAGYPSQYGHSFEADAPLRYRAANLIGRARPAFVRRRMYQLKRSLRARPRGARPPVAGMSTLLLADYPYMSRYFRLDRVDDPVQHNRIATLEYLFGQLAAVP</sequence>
<dbReference type="OrthoDB" id="6287162at2"/>
<protein>
    <recommendedName>
        <fullName evidence="3">Asparagine synthetase domain-containing protein</fullName>
    </recommendedName>
</protein>
<evidence type="ECO:0000313" key="1">
    <source>
        <dbReference type="EMBL" id="TPG47071.1"/>
    </source>
</evidence>
<dbReference type="RefSeq" id="WP_140886284.1">
    <property type="nucleotide sequence ID" value="NZ_RCZP01000037.1"/>
</dbReference>
<name>A0A502FCN7_9PROT</name>
<keyword evidence="2" id="KW-1185">Reference proteome</keyword>
<dbReference type="Proteomes" id="UP000317078">
    <property type="component" value="Unassembled WGS sequence"/>
</dbReference>
<organism evidence="1 2">
    <name type="scientific">Muricoccus nepalensis</name>
    <dbReference type="NCBI Taxonomy" id="1854500"/>
    <lineage>
        <taxon>Bacteria</taxon>
        <taxon>Pseudomonadati</taxon>
        <taxon>Pseudomonadota</taxon>
        <taxon>Alphaproteobacteria</taxon>
        <taxon>Acetobacterales</taxon>
        <taxon>Roseomonadaceae</taxon>
        <taxon>Muricoccus</taxon>
    </lineage>
</organism>
<proteinExistence type="predicted"/>
<gene>
    <name evidence="1" type="ORF">EAH89_24105</name>
</gene>
<comment type="caution">
    <text evidence="1">The sequence shown here is derived from an EMBL/GenBank/DDBJ whole genome shotgun (WGS) entry which is preliminary data.</text>
</comment>
<accession>A0A502FCN7</accession>
<dbReference type="AlphaFoldDB" id="A0A502FCN7"/>
<evidence type="ECO:0000313" key="2">
    <source>
        <dbReference type="Proteomes" id="UP000317078"/>
    </source>
</evidence>
<evidence type="ECO:0008006" key="3">
    <source>
        <dbReference type="Google" id="ProtNLM"/>
    </source>
</evidence>
<reference evidence="1 2" key="1">
    <citation type="journal article" date="2019" name="Environ. Microbiol.">
        <title>Species interactions and distinct microbial communities in high Arctic permafrost affected cryosols are associated with the CH4 and CO2 gas fluxes.</title>
        <authorList>
            <person name="Altshuler I."/>
            <person name="Hamel J."/>
            <person name="Turney S."/>
            <person name="Magnuson E."/>
            <person name="Levesque R."/>
            <person name="Greer C."/>
            <person name="Whyte L.G."/>
        </authorList>
    </citation>
    <scope>NUCLEOTIDE SEQUENCE [LARGE SCALE GENOMIC DNA]</scope>
    <source>
        <strain evidence="1 2">S9.3B</strain>
    </source>
</reference>
<dbReference type="SUPFAM" id="SSF52402">
    <property type="entry name" value="Adenine nucleotide alpha hydrolases-like"/>
    <property type="match status" value="1"/>
</dbReference>